<proteinExistence type="predicted"/>
<keyword evidence="1" id="KW-0175">Coiled coil</keyword>
<evidence type="ECO:0000313" key="3">
    <source>
        <dbReference type="EMBL" id="GAX85465.1"/>
    </source>
</evidence>
<gene>
    <name evidence="3" type="ORF">CEUSTIGMA_g12881.t1</name>
</gene>
<sequence length="275" mass="31092">MPLALPFSGNRSFVLIHNSRYVPSASRHFVLKLRPSITAKHASGKEDPQVPDEEDPGLDKFKGNPEVQDALAEVMMLSVRKEKVKEDIRQDVEAKKEKIRNIGKELTDDFERKIELDKMRTELASNMSLAETMQKFQAVEDELQALRDKLKEDREELADWEDRTAQARNQGLFFKRLHKTRELSSSRTSGEGSEGTLEGESKKPSSEVLRNIKNPAAGEVTSSWRLLIFAYLALVPLAVLIEDLQSQAPDYGLDAFYLALAVAMAYNVWEAEGNR</sequence>
<dbReference type="EMBL" id="BEGY01000170">
    <property type="protein sequence ID" value="GAX85465.1"/>
    <property type="molecule type" value="Genomic_DNA"/>
</dbReference>
<reference evidence="3 4" key="1">
    <citation type="submission" date="2017-08" db="EMBL/GenBank/DDBJ databases">
        <title>Acidophilic green algal genome provides insights into adaptation to an acidic environment.</title>
        <authorList>
            <person name="Hirooka S."/>
            <person name="Hirose Y."/>
            <person name="Kanesaki Y."/>
            <person name="Higuchi S."/>
            <person name="Fujiwara T."/>
            <person name="Onuma R."/>
            <person name="Era A."/>
            <person name="Ohbayashi R."/>
            <person name="Uzuka A."/>
            <person name="Nozaki H."/>
            <person name="Yoshikawa H."/>
            <person name="Miyagishima S.Y."/>
        </authorList>
    </citation>
    <scope>NUCLEOTIDE SEQUENCE [LARGE SCALE GENOMIC DNA]</scope>
    <source>
        <strain evidence="3 4">NIES-2499</strain>
    </source>
</reference>
<feature type="region of interest" description="Disordered" evidence="2">
    <location>
        <begin position="40"/>
        <end position="60"/>
    </location>
</feature>
<dbReference type="OrthoDB" id="547886at2759"/>
<feature type="coiled-coil region" evidence="1">
    <location>
        <begin position="129"/>
        <end position="170"/>
    </location>
</feature>
<dbReference type="Proteomes" id="UP000232323">
    <property type="component" value="Unassembled WGS sequence"/>
</dbReference>
<name>A0A250XQY1_9CHLO</name>
<feature type="compositionally biased region" description="Low complexity" evidence="2">
    <location>
        <begin position="183"/>
        <end position="198"/>
    </location>
</feature>
<keyword evidence="4" id="KW-1185">Reference proteome</keyword>
<dbReference type="PANTHER" id="PTHR35731:SF1">
    <property type="entry name" value="8-AMINO-7-OXONONANOATE SYNTHASE"/>
    <property type="match status" value="1"/>
</dbReference>
<comment type="caution">
    <text evidence="3">The sequence shown here is derived from an EMBL/GenBank/DDBJ whole genome shotgun (WGS) entry which is preliminary data.</text>
</comment>
<dbReference type="AlphaFoldDB" id="A0A250XQY1"/>
<organism evidence="3 4">
    <name type="scientific">Chlamydomonas eustigma</name>
    <dbReference type="NCBI Taxonomy" id="1157962"/>
    <lineage>
        <taxon>Eukaryota</taxon>
        <taxon>Viridiplantae</taxon>
        <taxon>Chlorophyta</taxon>
        <taxon>core chlorophytes</taxon>
        <taxon>Chlorophyceae</taxon>
        <taxon>CS clade</taxon>
        <taxon>Chlamydomonadales</taxon>
        <taxon>Chlamydomonadaceae</taxon>
        <taxon>Chlamydomonas</taxon>
    </lineage>
</organism>
<evidence type="ECO:0000313" key="4">
    <source>
        <dbReference type="Proteomes" id="UP000232323"/>
    </source>
</evidence>
<feature type="region of interest" description="Disordered" evidence="2">
    <location>
        <begin position="183"/>
        <end position="206"/>
    </location>
</feature>
<dbReference type="PANTHER" id="PTHR35731">
    <property type="entry name" value="8-AMINO-7-OXONONANOATE SYNTHASE"/>
    <property type="match status" value="1"/>
</dbReference>
<evidence type="ECO:0000256" key="2">
    <source>
        <dbReference type="SAM" id="MobiDB-lite"/>
    </source>
</evidence>
<evidence type="ECO:0000256" key="1">
    <source>
        <dbReference type="SAM" id="Coils"/>
    </source>
</evidence>
<protein>
    <submittedName>
        <fullName evidence="3">Uncharacterized protein</fullName>
    </submittedName>
</protein>
<accession>A0A250XQY1</accession>